<sequence>MNVVQNRPLVIGHRGAAGEAPENTLASFALAVKQGADGVELDVHLSADGELIVCHDPTVNRTTDGAGVIADQTVEQLRRLDAGRWFDEKYAGEHVPTLEEVFRLIPPEVMINVEIKCPYSARLQMRLFELLKLYDRLEGTVVSSFNHKILHSLQAAEPALKVGLLYDANLVDHRRMAELSGMNVYSLHPYHLLIDPEDAADATAHGLQVYPFTVNDEGQMHRAVKAGMSGIITDYPARLRSLLERLT</sequence>
<dbReference type="Proteomes" id="UP000006620">
    <property type="component" value="Chromosome"/>
</dbReference>
<evidence type="ECO:0000259" key="1">
    <source>
        <dbReference type="PROSITE" id="PS51704"/>
    </source>
</evidence>
<dbReference type="Gene3D" id="3.20.20.190">
    <property type="entry name" value="Phosphatidylinositol (PI) phosphodiesterase"/>
    <property type="match status" value="1"/>
</dbReference>
<feature type="domain" description="GP-PDE" evidence="1">
    <location>
        <begin position="8"/>
        <end position="243"/>
    </location>
</feature>
<dbReference type="InterPro" id="IPR017946">
    <property type="entry name" value="PLC-like_Pdiesterase_TIM-brl"/>
</dbReference>
<dbReference type="InterPro" id="IPR030395">
    <property type="entry name" value="GP_PDE_dom"/>
</dbReference>
<evidence type="ECO:0000313" key="2">
    <source>
        <dbReference type="EMBL" id="AEI39253.1"/>
    </source>
</evidence>
<dbReference type="KEGG" id="pms:KNP414_00654"/>
<dbReference type="PANTHER" id="PTHR46211">
    <property type="entry name" value="GLYCEROPHOSPHORYL DIESTER PHOSPHODIESTERASE"/>
    <property type="match status" value="1"/>
</dbReference>
<dbReference type="PANTHER" id="PTHR46211:SF1">
    <property type="entry name" value="GLYCEROPHOSPHODIESTER PHOSPHODIESTERASE, CYTOPLASMIC"/>
    <property type="match status" value="1"/>
</dbReference>
<protein>
    <submittedName>
        <fullName evidence="2">Glycerophosphoryl diester phosphodiesterase</fullName>
    </submittedName>
</protein>
<proteinExistence type="predicted"/>
<reference evidence="3" key="1">
    <citation type="submission" date="2011-06" db="EMBL/GenBank/DDBJ databases">
        <title>Complete genome sequence of Paenibacillus mucilaginosus KNP414.</title>
        <authorList>
            <person name="Wang J."/>
            <person name="Hu S."/>
            <person name="Hu X."/>
            <person name="Zhang B."/>
            <person name="Dong D."/>
            <person name="Zhang S."/>
            <person name="Zhao K."/>
            <person name="Wu D."/>
        </authorList>
    </citation>
    <scope>NUCLEOTIDE SEQUENCE [LARGE SCALE GENOMIC DNA]</scope>
    <source>
        <strain evidence="3">KNP414</strain>
    </source>
</reference>
<gene>
    <name evidence="2" type="ordered locus">KNP414_00654</name>
</gene>
<dbReference type="GO" id="GO:0008081">
    <property type="term" value="F:phosphoric diester hydrolase activity"/>
    <property type="evidence" value="ECO:0007669"/>
    <property type="project" value="InterPro"/>
</dbReference>
<dbReference type="PROSITE" id="PS51704">
    <property type="entry name" value="GP_PDE"/>
    <property type="match status" value="1"/>
</dbReference>
<reference evidence="2 3" key="2">
    <citation type="journal article" date="2013" name="Genome Announc.">
        <title>Genome Sequence of Growth-Improving Paenibacillus mucilaginosus Strain KNP414.</title>
        <authorList>
            <person name="Lu J.J."/>
            <person name="Wang J.F."/>
            <person name="Hu X.F."/>
        </authorList>
    </citation>
    <scope>NUCLEOTIDE SEQUENCE [LARGE SCALE GENOMIC DNA]</scope>
    <source>
        <strain evidence="2 3">KNP414</strain>
    </source>
</reference>
<organism evidence="2 3">
    <name type="scientific">Paenibacillus mucilaginosus (strain KNP414)</name>
    <dbReference type="NCBI Taxonomy" id="1036673"/>
    <lineage>
        <taxon>Bacteria</taxon>
        <taxon>Bacillati</taxon>
        <taxon>Bacillota</taxon>
        <taxon>Bacilli</taxon>
        <taxon>Bacillales</taxon>
        <taxon>Paenibacillaceae</taxon>
        <taxon>Paenibacillus</taxon>
    </lineage>
</organism>
<dbReference type="PATRIC" id="fig|1036673.3.peg.577"/>
<evidence type="ECO:0000313" key="3">
    <source>
        <dbReference type="Proteomes" id="UP000006620"/>
    </source>
</evidence>
<dbReference type="CDD" id="cd08563">
    <property type="entry name" value="GDPD_TtGDE_like"/>
    <property type="match status" value="1"/>
</dbReference>
<name>F8FQS3_PAEMK</name>
<dbReference type="RefSeq" id="WP_013914419.1">
    <property type="nucleotide sequence ID" value="NC_015690.1"/>
</dbReference>
<dbReference type="Pfam" id="PF03009">
    <property type="entry name" value="GDPD"/>
    <property type="match status" value="1"/>
</dbReference>
<dbReference type="HOGENOM" id="CLU_030006_3_5_9"/>
<dbReference type="SUPFAM" id="SSF51695">
    <property type="entry name" value="PLC-like phosphodiesterases"/>
    <property type="match status" value="1"/>
</dbReference>
<dbReference type="GO" id="GO:0006629">
    <property type="term" value="P:lipid metabolic process"/>
    <property type="evidence" value="ECO:0007669"/>
    <property type="project" value="InterPro"/>
</dbReference>
<dbReference type="EMBL" id="CP002869">
    <property type="protein sequence ID" value="AEI39253.1"/>
    <property type="molecule type" value="Genomic_DNA"/>
</dbReference>
<accession>F8FQS3</accession>
<dbReference type="AlphaFoldDB" id="F8FQS3"/>